<keyword evidence="2" id="KW-0378">Hydrolase</keyword>
<proteinExistence type="predicted"/>
<evidence type="ECO:0000259" key="6">
    <source>
        <dbReference type="Pfam" id="PF00580"/>
    </source>
</evidence>
<keyword evidence="4" id="KW-0067">ATP-binding</keyword>
<dbReference type="InterPro" id="IPR000212">
    <property type="entry name" value="DNA_helicase_UvrD/REP"/>
</dbReference>
<keyword evidence="1" id="KW-0547">Nucleotide-binding</keyword>
<comment type="caution">
    <text evidence="7">The sequence shown here is derived from an EMBL/GenBank/DDBJ whole genome shotgun (WGS) entry which is preliminary data.</text>
</comment>
<dbReference type="GO" id="GO:0016787">
    <property type="term" value="F:hydrolase activity"/>
    <property type="evidence" value="ECO:0007669"/>
    <property type="project" value="UniProtKB-KW"/>
</dbReference>
<keyword evidence="3" id="KW-0347">Helicase</keyword>
<dbReference type="OrthoDB" id="5107704at2"/>
<dbReference type="RefSeq" id="WP_057397955.1">
    <property type="nucleotide sequence ID" value="NZ_LJXB01000076.1"/>
</dbReference>
<dbReference type="AlphaFoldDB" id="A0A0P9B9U6"/>
<evidence type="ECO:0000256" key="3">
    <source>
        <dbReference type="ARBA" id="ARBA00022806"/>
    </source>
</evidence>
<protein>
    <recommendedName>
        <fullName evidence="5">DNA 3'-5' helicase II</fullName>
    </recommendedName>
</protein>
<dbReference type="SUPFAM" id="SSF52540">
    <property type="entry name" value="P-loop containing nucleoside triphosphate hydrolases"/>
    <property type="match status" value="1"/>
</dbReference>
<dbReference type="GO" id="GO:0005524">
    <property type="term" value="F:ATP binding"/>
    <property type="evidence" value="ECO:0007669"/>
    <property type="project" value="UniProtKB-KW"/>
</dbReference>
<feature type="domain" description="UvrD-like helicase ATP-binding" evidence="6">
    <location>
        <begin position="120"/>
        <end position="177"/>
    </location>
</feature>
<dbReference type="GO" id="GO:0000725">
    <property type="term" value="P:recombinational repair"/>
    <property type="evidence" value="ECO:0007669"/>
    <property type="project" value="TreeGrafter"/>
</dbReference>
<dbReference type="Pfam" id="PF00580">
    <property type="entry name" value="UvrD-helicase"/>
    <property type="match status" value="1"/>
</dbReference>
<dbReference type="PATRIC" id="fig|294.162.peg.2878"/>
<reference evidence="7 8" key="1">
    <citation type="submission" date="2015-09" db="EMBL/GenBank/DDBJ databases">
        <authorList>
            <person name="Jackson K.R."/>
            <person name="Lunt B.L."/>
            <person name="Fisher J.N.B."/>
            <person name="Gardner A.V."/>
            <person name="Bailey M.E."/>
            <person name="Deus L.M."/>
            <person name="Earl A.S."/>
            <person name="Gibby P.D."/>
            <person name="Hartmann K.A."/>
            <person name="Liu J.E."/>
            <person name="Manci A.M."/>
            <person name="Nielsen D.A."/>
            <person name="Solomon M.B."/>
            <person name="Breakwell D.P."/>
            <person name="Burnett S.H."/>
            <person name="Grose J.H."/>
        </authorList>
    </citation>
    <scope>NUCLEOTIDE SEQUENCE [LARGE SCALE GENOMIC DNA]</scope>
    <source>
        <strain evidence="7 8">S613</strain>
    </source>
</reference>
<evidence type="ECO:0000256" key="5">
    <source>
        <dbReference type="ARBA" id="ARBA00034923"/>
    </source>
</evidence>
<dbReference type="InterPro" id="IPR027417">
    <property type="entry name" value="P-loop_NTPase"/>
</dbReference>
<evidence type="ECO:0000313" key="8">
    <source>
        <dbReference type="Proteomes" id="UP000050349"/>
    </source>
</evidence>
<dbReference type="Proteomes" id="UP000050349">
    <property type="component" value="Unassembled WGS sequence"/>
</dbReference>
<dbReference type="GO" id="GO:0043138">
    <property type="term" value="F:3'-5' DNA helicase activity"/>
    <property type="evidence" value="ECO:0007669"/>
    <property type="project" value="TreeGrafter"/>
</dbReference>
<evidence type="ECO:0000313" key="7">
    <source>
        <dbReference type="EMBL" id="KPU59406.1"/>
    </source>
</evidence>
<evidence type="ECO:0000256" key="4">
    <source>
        <dbReference type="ARBA" id="ARBA00022840"/>
    </source>
</evidence>
<accession>A0A0P9B9U6</accession>
<gene>
    <name evidence="7" type="ORF">AN403_3096</name>
</gene>
<organism evidence="7 8">
    <name type="scientific">Pseudomonas fluorescens</name>
    <dbReference type="NCBI Taxonomy" id="294"/>
    <lineage>
        <taxon>Bacteria</taxon>
        <taxon>Pseudomonadati</taxon>
        <taxon>Pseudomonadota</taxon>
        <taxon>Gammaproteobacteria</taxon>
        <taxon>Pseudomonadales</taxon>
        <taxon>Pseudomonadaceae</taxon>
        <taxon>Pseudomonas</taxon>
    </lineage>
</organism>
<evidence type="ECO:0000256" key="1">
    <source>
        <dbReference type="ARBA" id="ARBA00022741"/>
    </source>
</evidence>
<evidence type="ECO:0000256" key="2">
    <source>
        <dbReference type="ARBA" id="ARBA00022801"/>
    </source>
</evidence>
<dbReference type="Gene3D" id="3.40.50.300">
    <property type="entry name" value="P-loop containing nucleotide triphosphate hydrolases"/>
    <property type="match status" value="1"/>
</dbReference>
<dbReference type="InterPro" id="IPR014016">
    <property type="entry name" value="UvrD-like_ATP-bd"/>
</dbReference>
<dbReference type="EMBL" id="LJXB01000076">
    <property type="protein sequence ID" value="KPU59406.1"/>
    <property type="molecule type" value="Genomic_DNA"/>
</dbReference>
<dbReference type="PANTHER" id="PTHR11070">
    <property type="entry name" value="UVRD / RECB / PCRA DNA HELICASE FAMILY MEMBER"/>
    <property type="match status" value="1"/>
</dbReference>
<dbReference type="PANTHER" id="PTHR11070:SF2">
    <property type="entry name" value="ATP-DEPENDENT DNA HELICASE SRS2"/>
    <property type="match status" value="1"/>
</dbReference>
<sequence>MPNFLTLAVAGGRKTQGLVDHCKGLPTDRRVLIVTFTQTNQQELIHRLGAQAGDRLNLEVLGWYTFLLRHFAKPFLPFKFPGERVGGFNFEGRPSMYANGKQRFMDGSNQIYACELGRLARELMVATPVLLRRLESLYDEILIDEVQDLSGYDWEIVHELLESRIDVRMVGDVRQAVLSTNPRGQKNKQYGYAGALEWFLVREKGGLLSINYATTTYRCRSEIATFSDSIFDASWGFPGTTSENHAVSEHDGVYLVHSKHVEQYVERFRPQCLRSTIASGKELPFDFMNFKVSKGATFERVLIVPTAPIKAFIQKQTYLESTPAAAFYVAATRAKQSLAIIIDKPGNSKLPVWVP</sequence>
<name>A0A0P9B9U6_PSEFL</name>
<dbReference type="GO" id="GO:0003677">
    <property type="term" value="F:DNA binding"/>
    <property type="evidence" value="ECO:0007669"/>
    <property type="project" value="InterPro"/>
</dbReference>